<reference evidence="4 5" key="1">
    <citation type="submission" date="2024-08" db="EMBL/GenBank/DDBJ databases">
        <authorList>
            <person name="Feng Z."/>
            <person name="Ronholm J."/>
        </authorList>
    </citation>
    <scope>NUCLEOTIDE SEQUENCE [LARGE SCALE GENOMIC DNA]</scope>
    <source>
        <strain evidence="4 5">4-AB0-8</strain>
    </source>
</reference>
<sequence>MLKLPLSALYRPAQAGAQQPWLLVLMHGVGSNAQDLFGLSDAVPPQYHVLSLQAPHPMGPNAFAWFMFSVAADGTRQIDESQEQRSRALVAQTVAAASDQLGIPAERVVVGGFSQGGIMSLSLLLTQPALLHGICVWHSRLLPEVLPLQAPATALQGRHAWISHGTQDQVIPLASAHAICNHLQTQPLELRYREYPCQHTIHPQELQDSMQWLAQRASASEK</sequence>
<dbReference type="Pfam" id="PF02230">
    <property type="entry name" value="Abhydrolase_2"/>
    <property type="match status" value="1"/>
</dbReference>
<name>A0ABV4IEY4_9BURK</name>
<gene>
    <name evidence="4" type="ORF">ACBP88_13245</name>
</gene>
<dbReference type="RefSeq" id="WP_370893233.1">
    <property type="nucleotide sequence ID" value="NZ_JBGJLR010000016.1"/>
</dbReference>
<dbReference type="EMBL" id="JBGJLR010000016">
    <property type="protein sequence ID" value="MEZ2740400.1"/>
    <property type="molecule type" value="Genomic_DNA"/>
</dbReference>
<dbReference type="InterPro" id="IPR003140">
    <property type="entry name" value="PLipase/COase/thioEstase"/>
</dbReference>
<proteinExistence type="inferred from homology"/>
<evidence type="ECO:0000256" key="1">
    <source>
        <dbReference type="ARBA" id="ARBA00006499"/>
    </source>
</evidence>
<dbReference type="PANTHER" id="PTHR10655:SF17">
    <property type="entry name" value="LYSOPHOSPHOLIPASE-LIKE PROTEIN 1"/>
    <property type="match status" value="1"/>
</dbReference>
<evidence type="ECO:0000313" key="4">
    <source>
        <dbReference type="EMBL" id="MEZ2740400.1"/>
    </source>
</evidence>
<dbReference type="GO" id="GO:0016787">
    <property type="term" value="F:hydrolase activity"/>
    <property type="evidence" value="ECO:0007669"/>
    <property type="project" value="UniProtKB-KW"/>
</dbReference>
<evidence type="ECO:0000256" key="2">
    <source>
        <dbReference type="ARBA" id="ARBA00022801"/>
    </source>
</evidence>
<dbReference type="SUPFAM" id="SSF53474">
    <property type="entry name" value="alpha/beta-Hydrolases"/>
    <property type="match status" value="1"/>
</dbReference>
<keyword evidence="5" id="KW-1185">Reference proteome</keyword>
<dbReference type="InterPro" id="IPR029058">
    <property type="entry name" value="AB_hydrolase_fold"/>
</dbReference>
<organism evidence="4 5">
    <name type="scientific">Comamonas jiangduensis</name>
    <dbReference type="NCBI Taxonomy" id="1194168"/>
    <lineage>
        <taxon>Bacteria</taxon>
        <taxon>Pseudomonadati</taxon>
        <taxon>Pseudomonadota</taxon>
        <taxon>Betaproteobacteria</taxon>
        <taxon>Burkholderiales</taxon>
        <taxon>Comamonadaceae</taxon>
        <taxon>Comamonas</taxon>
    </lineage>
</organism>
<dbReference type="Gene3D" id="3.40.50.1820">
    <property type="entry name" value="alpha/beta hydrolase"/>
    <property type="match status" value="1"/>
</dbReference>
<keyword evidence="2 4" id="KW-0378">Hydrolase</keyword>
<comment type="caution">
    <text evidence="4">The sequence shown here is derived from an EMBL/GenBank/DDBJ whole genome shotgun (WGS) entry which is preliminary data.</text>
</comment>
<accession>A0ABV4IEY4</accession>
<comment type="similarity">
    <text evidence="1">Belongs to the AB hydrolase superfamily. AB hydrolase 2 family.</text>
</comment>
<feature type="domain" description="Phospholipase/carboxylesterase/thioesterase" evidence="3">
    <location>
        <begin position="22"/>
        <end position="213"/>
    </location>
</feature>
<dbReference type="PANTHER" id="PTHR10655">
    <property type="entry name" value="LYSOPHOSPHOLIPASE-RELATED"/>
    <property type="match status" value="1"/>
</dbReference>
<evidence type="ECO:0000313" key="5">
    <source>
        <dbReference type="Proteomes" id="UP001567350"/>
    </source>
</evidence>
<evidence type="ECO:0000259" key="3">
    <source>
        <dbReference type="Pfam" id="PF02230"/>
    </source>
</evidence>
<dbReference type="Proteomes" id="UP001567350">
    <property type="component" value="Unassembled WGS sequence"/>
</dbReference>
<dbReference type="InterPro" id="IPR050565">
    <property type="entry name" value="LYPA1-2/EST-like"/>
</dbReference>
<protein>
    <submittedName>
        <fullName evidence="4">Alpha/beta hydrolase</fullName>
    </submittedName>
</protein>